<feature type="domain" description="Gfo/Idh/MocA-like oxidoreductase N-terminal" evidence="2">
    <location>
        <begin position="3"/>
        <end position="124"/>
    </location>
</feature>
<dbReference type="AlphaFoldDB" id="A0A7Z2ZQ96"/>
<dbReference type="Pfam" id="PF01408">
    <property type="entry name" value="GFO_IDH_MocA"/>
    <property type="match status" value="1"/>
</dbReference>
<dbReference type="KEGG" id="cheb:HH215_34070"/>
<evidence type="ECO:0000313" key="4">
    <source>
        <dbReference type="EMBL" id="QJD87725.1"/>
    </source>
</evidence>
<evidence type="ECO:0000259" key="3">
    <source>
        <dbReference type="Pfam" id="PF02894"/>
    </source>
</evidence>
<dbReference type="GO" id="GO:0000166">
    <property type="term" value="F:nucleotide binding"/>
    <property type="evidence" value="ECO:0007669"/>
    <property type="project" value="InterPro"/>
</dbReference>
<dbReference type="EMBL" id="CP051680">
    <property type="protein sequence ID" value="QJD87725.1"/>
    <property type="molecule type" value="Genomic_DNA"/>
</dbReference>
<dbReference type="SUPFAM" id="SSF55347">
    <property type="entry name" value="Glyceraldehyde-3-phosphate dehydrogenase-like, C-terminal domain"/>
    <property type="match status" value="1"/>
</dbReference>
<protein>
    <submittedName>
        <fullName evidence="4">Gfo/Idh/MocA family oxidoreductase</fullName>
    </submittedName>
</protein>
<keyword evidence="5" id="KW-1185">Reference proteome</keyword>
<dbReference type="SUPFAM" id="SSF51735">
    <property type="entry name" value="NAD(P)-binding Rossmann-fold domains"/>
    <property type="match status" value="1"/>
</dbReference>
<dbReference type="InterPro" id="IPR036291">
    <property type="entry name" value="NAD(P)-bd_dom_sf"/>
</dbReference>
<name>A0A7Z2ZQ96_9BACL</name>
<organism evidence="4 5">
    <name type="scientific">Cohnella herbarum</name>
    <dbReference type="NCBI Taxonomy" id="2728023"/>
    <lineage>
        <taxon>Bacteria</taxon>
        <taxon>Bacillati</taxon>
        <taxon>Bacillota</taxon>
        <taxon>Bacilli</taxon>
        <taxon>Bacillales</taxon>
        <taxon>Paenibacillaceae</taxon>
        <taxon>Cohnella</taxon>
    </lineage>
</organism>
<dbReference type="Pfam" id="PF02894">
    <property type="entry name" value="GFO_IDH_MocA_C"/>
    <property type="match status" value="1"/>
</dbReference>
<sequence>MKRYALVGAGMRALHMFARPMATELKDDLVFCGVYDKNPVRAKLLSEDCGGIPVFDHFGRMLKEARPDVVVVASTDNTHHYYIIEAMEAGCDVISEKPMTIDADKAALILEAEKRTGRTLTVTFNLRFAPYFARVKQLLAEGAIGEIDHISLDWYLDRVHGAEYFRRWHAELANSGGLLVHKSTHHFDIVNWWMDSHPSEVHAFGSRRFYGPTRAERGERCLTCEHKSTCEFYYDLTADPIMDSFYLQAESEDGYYRDQCVFGGRIDIYDNMSVNARYESGALLTYSLVAYSPYEGWKATINGRDGRMELENRYGNFDMSQSSNSVIRIVKPDGEVITVEVPSHADGHGGGDQKLRRMLFKGDVADPLGQQAGSLAGAMSLMIGDAANRSIQTGSSVDIDAKAFA</sequence>
<evidence type="ECO:0000313" key="5">
    <source>
        <dbReference type="Proteomes" id="UP000502248"/>
    </source>
</evidence>
<dbReference type="InterPro" id="IPR000683">
    <property type="entry name" value="Gfo/Idh/MocA-like_OxRdtase_N"/>
</dbReference>
<comment type="similarity">
    <text evidence="1">Belongs to the Gfo/Idh/MocA family.</text>
</comment>
<dbReference type="RefSeq" id="WP_169283967.1">
    <property type="nucleotide sequence ID" value="NZ_CP051680.1"/>
</dbReference>
<dbReference type="Gene3D" id="3.40.50.720">
    <property type="entry name" value="NAD(P)-binding Rossmann-like Domain"/>
    <property type="match status" value="1"/>
</dbReference>
<gene>
    <name evidence="4" type="ORF">HH215_34070</name>
</gene>
<accession>A0A7Z2ZQ96</accession>
<feature type="domain" description="Gfo/Idh/MocA-like oxidoreductase C-terminal" evidence="3">
    <location>
        <begin position="136"/>
        <end position="398"/>
    </location>
</feature>
<dbReference type="InterPro" id="IPR051450">
    <property type="entry name" value="Gfo/Idh/MocA_Oxidoreductases"/>
</dbReference>
<proteinExistence type="inferred from homology"/>
<evidence type="ECO:0000259" key="2">
    <source>
        <dbReference type="Pfam" id="PF01408"/>
    </source>
</evidence>
<dbReference type="PANTHER" id="PTHR43377:SF2">
    <property type="entry name" value="BINDING ROSSMANN FOLD OXIDOREDUCTASE, PUTATIVE (AFU_ORTHOLOGUE AFUA_4G00560)-RELATED"/>
    <property type="match status" value="1"/>
</dbReference>
<dbReference type="PANTHER" id="PTHR43377">
    <property type="entry name" value="BILIVERDIN REDUCTASE A"/>
    <property type="match status" value="1"/>
</dbReference>
<dbReference type="InterPro" id="IPR004104">
    <property type="entry name" value="Gfo/Idh/MocA-like_OxRdtase_C"/>
</dbReference>
<dbReference type="Gene3D" id="3.30.360.10">
    <property type="entry name" value="Dihydrodipicolinate Reductase, domain 2"/>
    <property type="match status" value="1"/>
</dbReference>
<reference evidence="4 5" key="1">
    <citation type="submission" date="2020-04" db="EMBL/GenBank/DDBJ databases">
        <title>Genome sequencing of novel species.</title>
        <authorList>
            <person name="Heo J."/>
            <person name="Kim S.-J."/>
            <person name="Kim J.-S."/>
            <person name="Hong S.-B."/>
            <person name="Kwon S.-W."/>
        </authorList>
    </citation>
    <scope>NUCLEOTIDE SEQUENCE [LARGE SCALE GENOMIC DNA]</scope>
    <source>
        <strain evidence="4 5">MFER-1</strain>
    </source>
</reference>
<evidence type="ECO:0000256" key="1">
    <source>
        <dbReference type="ARBA" id="ARBA00010928"/>
    </source>
</evidence>
<dbReference type="Proteomes" id="UP000502248">
    <property type="component" value="Chromosome"/>
</dbReference>